<evidence type="ECO:0000256" key="2">
    <source>
        <dbReference type="ARBA" id="ARBA00023033"/>
    </source>
</evidence>
<dbReference type="InterPro" id="IPR002938">
    <property type="entry name" value="FAD-bd"/>
</dbReference>
<dbReference type="STRING" id="3068.D8TL21"/>
<keyword evidence="6" id="KW-1185">Reference proteome</keyword>
<organism evidence="6">
    <name type="scientific">Volvox carteri f. nagariensis</name>
    <dbReference type="NCBI Taxonomy" id="3068"/>
    <lineage>
        <taxon>Eukaryota</taxon>
        <taxon>Viridiplantae</taxon>
        <taxon>Chlorophyta</taxon>
        <taxon>core chlorophytes</taxon>
        <taxon>Chlorophyceae</taxon>
        <taxon>CS clade</taxon>
        <taxon>Chlamydomonadales</taxon>
        <taxon>Volvocaceae</taxon>
        <taxon>Volvox</taxon>
    </lineage>
</organism>
<dbReference type="InParanoid" id="D8TL21"/>
<feature type="compositionally biased region" description="Basic and acidic residues" evidence="3">
    <location>
        <begin position="445"/>
        <end position="455"/>
    </location>
</feature>
<feature type="region of interest" description="Disordered" evidence="3">
    <location>
        <begin position="152"/>
        <end position="179"/>
    </location>
</feature>
<dbReference type="AlphaFoldDB" id="D8TL21"/>
<dbReference type="Gene3D" id="3.50.50.60">
    <property type="entry name" value="FAD/NAD(P)-binding domain"/>
    <property type="match status" value="2"/>
</dbReference>
<accession>D8TL21</accession>
<evidence type="ECO:0000313" key="5">
    <source>
        <dbReference type="EMBL" id="EFJ51797.1"/>
    </source>
</evidence>
<dbReference type="PANTHER" id="PTHR13789">
    <property type="entry name" value="MONOOXYGENASE"/>
    <property type="match status" value="1"/>
</dbReference>
<gene>
    <name evidence="5" type="ORF">VOLCADRAFT_87328</name>
</gene>
<dbReference type="PANTHER" id="PTHR13789:SF309">
    <property type="entry name" value="PUTATIVE (AFU_ORTHOLOGUE AFUA_6G14510)-RELATED"/>
    <property type="match status" value="1"/>
</dbReference>
<name>D8TL21_VOLCA</name>
<evidence type="ECO:0000313" key="6">
    <source>
        <dbReference type="Proteomes" id="UP000001058"/>
    </source>
</evidence>
<feature type="compositionally biased region" description="Low complexity" evidence="3">
    <location>
        <begin position="456"/>
        <end position="468"/>
    </location>
</feature>
<feature type="domain" description="FAD-binding" evidence="4">
    <location>
        <begin position="355"/>
        <end position="422"/>
    </location>
</feature>
<keyword evidence="2" id="KW-0503">Monooxygenase</keyword>
<evidence type="ECO:0000256" key="1">
    <source>
        <dbReference type="ARBA" id="ARBA00023002"/>
    </source>
</evidence>
<dbReference type="OrthoDB" id="16820at2759"/>
<dbReference type="InterPro" id="IPR050493">
    <property type="entry name" value="FAD-dep_Monooxygenase_BioMet"/>
</dbReference>
<dbReference type="GO" id="GO:0004497">
    <property type="term" value="F:monooxygenase activity"/>
    <property type="evidence" value="ECO:0007669"/>
    <property type="project" value="UniProtKB-KW"/>
</dbReference>
<dbReference type="SUPFAM" id="SSF51905">
    <property type="entry name" value="FAD/NAD(P)-binding domain"/>
    <property type="match status" value="1"/>
</dbReference>
<dbReference type="InterPro" id="IPR036188">
    <property type="entry name" value="FAD/NAD-bd_sf"/>
</dbReference>
<proteinExistence type="predicted"/>
<evidence type="ECO:0000256" key="3">
    <source>
        <dbReference type="SAM" id="MobiDB-lite"/>
    </source>
</evidence>
<dbReference type="GeneID" id="9620170"/>
<dbReference type="EMBL" id="GL378326">
    <property type="protein sequence ID" value="EFJ51797.1"/>
    <property type="molecule type" value="Genomic_DNA"/>
</dbReference>
<dbReference type="Pfam" id="PF01494">
    <property type="entry name" value="FAD_binding_3"/>
    <property type="match status" value="1"/>
</dbReference>
<dbReference type="RefSeq" id="XP_002947207.1">
    <property type="nucleotide sequence ID" value="XM_002947161.1"/>
</dbReference>
<feature type="compositionally biased region" description="Pro residues" evidence="3">
    <location>
        <begin position="469"/>
        <end position="486"/>
    </location>
</feature>
<dbReference type="KEGG" id="vcn:VOLCADRAFT_87328"/>
<feature type="non-terminal residue" evidence="5">
    <location>
        <position position="1"/>
    </location>
</feature>
<dbReference type="GO" id="GO:0071949">
    <property type="term" value="F:FAD binding"/>
    <property type="evidence" value="ECO:0007669"/>
    <property type="project" value="InterPro"/>
</dbReference>
<protein>
    <recommendedName>
        <fullName evidence="4">FAD-binding domain-containing protein</fullName>
    </recommendedName>
</protein>
<reference evidence="5 6" key="1">
    <citation type="journal article" date="2010" name="Science">
        <title>Genomic analysis of organismal complexity in the multicellular green alga Volvox carteri.</title>
        <authorList>
            <person name="Prochnik S.E."/>
            <person name="Umen J."/>
            <person name="Nedelcu A.M."/>
            <person name="Hallmann A."/>
            <person name="Miller S.M."/>
            <person name="Nishii I."/>
            <person name="Ferris P."/>
            <person name="Kuo A."/>
            <person name="Mitros T."/>
            <person name="Fritz-Laylin L.K."/>
            <person name="Hellsten U."/>
            <person name="Chapman J."/>
            <person name="Simakov O."/>
            <person name="Rensing S.A."/>
            <person name="Terry A."/>
            <person name="Pangilinan J."/>
            <person name="Kapitonov V."/>
            <person name="Jurka J."/>
            <person name="Salamov A."/>
            <person name="Shapiro H."/>
            <person name="Schmutz J."/>
            <person name="Grimwood J."/>
            <person name="Lindquist E."/>
            <person name="Lucas S."/>
            <person name="Grigoriev I.V."/>
            <person name="Schmitt R."/>
            <person name="Kirk D."/>
            <person name="Rokhsar D.S."/>
        </authorList>
    </citation>
    <scope>NUCLEOTIDE SEQUENCE [LARGE SCALE GENOMIC DNA]</scope>
    <source>
        <strain evidence="6">f. Nagariensis / Eve</strain>
    </source>
</reference>
<evidence type="ECO:0000259" key="4">
    <source>
        <dbReference type="Pfam" id="PF01494"/>
    </source>
</evidence>
<dbReference type="Proteomes" id="UP000001058">
    <property type="component" value="Unassembled WGS sequence"/>
</dbReference>
<feature type="region of interest" description="Disordered" evidence="3">
    <location>
        <begin position="443"/>
        <end position="493"/>
    </location>
</feature>
<feature type="compositionally biased region" description="Low complexity" evidence="3">
    <location>
        <begin position="165"/>
        <end position="175"/>
    </location>
</feature>
<sequence length="493" mass="53766">VFEAASGYRKNLGAGVMIDVNGWRALHAVDNALAERFPVPGTLGPTPACAAHVRLRAKGILMRPSRYMNELGELMAFQEPPVDHERNLRNDSGVRLLAHGHTPMVLHWGDIRQALFEALPPGVVSFSSRVVGLTPGLPGGEPAVLELQAPEPQLEPQPDQEPEQVQEAQEQLPASGGSGGLLRRRLVTADLVIAADGYYSRCKRMAFGASGAPLLPTFRDKVVWRAVVSYSGLDQMPALLRDACGRGEAMWWLAEGVPPRRTLLVYPVNDNRFVWTCVAPVADIEGAGMPPWSPYKSAVQDLGIQLAGNVGDDPKHRCTAVFRHHPREVLDLLERTDPVLITEHGYYTHDMAAIQGAPDWVRGNVLVVGDAAHTGPPDGMGLNMAWEDAVVLAAEIGRRGGRCGREALEAYCAARLPRVRDMWSEDDLVKPRRRAAKLAAAFEPLVRDSSGRDRTAPPQEQAQEVQPTPQVPPPWSLLPPPPPPPLSQQKQQC</sequence>
<keyword evidence="1" id="KW-0560">Oxidoreductase</keyword>